<proteinExistence type="predicted"/>
<name>X1CTH2_9ZZZZ</name>
<gene>
    <name evidence="1" type="ORF">S01H4_52230</name>
</gene>
<reference evidence="1" key="1">
    <citation type="journal article" date="2014" name="Front. Microbiol.">
        <title>High frequency of phylogenetically diverse reductive dehalogenase-homologous genes in deep subseafloor sedimentary metagenomes.</title>
        <authorList>
            <person name="Kawai M."/>
            <person name="Futagami T."/>
            <person name="Toyoda A."/>
            <person name="Takaki Y."/>
            <person name="Nishi S."/>
            <person name="Hori S."/>
            <person name="Arai W."/>
            <person name="Tsubouchi T."/>
            <person name="Morono Y."/>
            <person name="Uchiyama I."/>
            <person name="Ito T."/>
            <person name="Fujiyama A."/>
            <person name="Inagaki F."/>
            <person name="Takami H."/>
        </authorList>
    </citation>
    <scope>NUCLEOTIDE SEQUENCE</scope>
    <source>
        <strain evidence="1">Expedition CK06-06</strain>
    </source>
</reference>
<protein>
    <submittedName>
        <fullName evidence="1">Uncharacterized protein</fullName>
    </submittedName>
</protein>
<accession>X1CTH2</accession>
<evidence type="ECO:0000313" key="1">
    <source>
        <dbReference type="EMBL" id="GAH11087.1"/>
    </source>
</evidence>
<dbReference type="Gene3D" id="1.10.30.50">
    <property type="match status" value="1"/>
</dbReference>
<feature type="non-terminal residue" evidence="1">
    <location>
        <position position="1"/>
    </location>
</feature>
<comment type="caution">
    <text evidence="1">The sequence shown here is derived from an EMBL/GenBank/DDBJ whole genome shotgun (WGS) entry which is preliminary data.</text>
</comment>
<organism evidence="1">
    <name type="scientific">marine sediment metagenome</name>
    <dbReference type="NCBI Taxonomy" id="412755"/>
    <lineage>
        <taxon>unclassified sequences</taxon>
        <taxon>metagenomes</taxon>
        <taxon>ecological metagenomes</taxon>
    </lineage>
</organism>
<dbReference type="EMBL" id="BART01029817">
    <property type="protein sequence ID" value="GAH11087.1"/>
    <property type="molecule type" value="Genomic_DNA"/>
</dbReference>
<dbReference type="AlphaFoldDB" id="X1CTH2"/>
<sequence length="56" mass="6603">LYLLIKNKYLEKNISVVCKSCNSSKGAKDFIDWMEFKKLHIKPYLLTKYLEMTKGS</sequence>